<dbReference type="InterPro" id="IPR050266">
    <property type="entry name" value="AB_hydrolase_sf"/>
</dbReference>
<dbReference type="Proteomes" id="UP000664144">
    <property type="component" value="Unassembled WGS sequence"/>
</dbReference>
<comment type="caution">
    <text evidence="4">The sequence shown here is derived from an EMBL/GenBank/DDBJ whole genome shotgun (WGS) entry which is preliminary data.</text>
</comment>
<sequence>MSSASRLQRWFWLLLSCLALLSGLACVQASAEQPQKPAHPTTAALAGKKGKIAIPGAQLYYEETGRGTPVVLLHGHSFDRRMWDPQVAELAQHYRVIRYDMRGYGLSSLPVEGQQFLHADDLYQLLQALHIPKAHLVGVSLGGFVAVDFMALHPKSVLSVVSCSGSIYPRPGPEEPITEAETARRRLEIAQLQARGTAAFKAQWLKSLLKSSGPDSVRSAPLLRQMVQDWSMWQPLHVEPRVLLGRSLMPQLQAHPVQVPLLLLAGARESAARQQDNETLKKLVPGAQVAVVPNAGHVANLDNPAAFTQTIIHFIETIRGTGKL</sequence>
<feature type="chain" id="PRO_5036945452" evidence="2">
    <location>
        <begin position="32"/>
        <end position="324"/>
    </location>
</feature>
<organism evidence="4 5">
    <name type="scientific">Hymenobacter telluris</name>
    <dbReference type="NCBI Taxonomy" id="2816474"/>
    <lineage>
        <taxon>Bacteria</taxon>
        <taxon>Pseudomonadati</taxon>
        <taxon>Bacteroidota</taxon>
        <taxon>Cytophagia</taxon>
        <taxon>Cytophagales</taxon>
        <taxon>Hymenobacteraceae</taxon>
        <taxon>Hymenobacter</taxon>
    </lineage>
</organism>
<feature type="signal peptide" evidence="2">
    <location>
        <begin position="1"/>
        <end position="31"/>
    </location>
</feature>
<keyword evidence="1 4" id="KW-0378">Hydrolase</keyword>
<dbReference type="InterPro" id="IPR000073">
    <property type="entry name" value="AB_hydrolase_1"/>
</dbReference>
<dbReference type="InterPro" id="IPR029058">
    <property type="entry name" value="AB_hydrolase_fold"/>
</dbReference>
<dbReference type="GO" id="GO:0016787">
    <property type="term" value="F:hydrolase activity"/>
    <property type="evidence" value="ECO:0007669"/>
    <property type="project" value="UniProtKB-KW"/>
</dbReference>
<dbReference type="PANTHER" id="PTHR43798">
    <property type="entry name" value="MONOACYLGLYCEROL LIPASE"/>
    <property type="match status" value="1"/>
</dbReference>
<dbReference type="PRINTS" id="PR00111">
    <property type="entry name" value="ABHYDROLASE"/>
</dbReference>
<evidence type="ECO:0000313" key="4">
    <source>
        <dbReference type="EMBL" id="MBO0361126.1"/>
    </source>
</evidence>
<protein>
    <submittedName>
        <fullName evidence="4">Alpha/beta hydrolase</fullName>
    </submittedName>
</protein>
<gene>
    <name evidence="4" type="ORF">J0X19_24420</name>
</gene>
<dbReference type="PROSITE" id="PS51257">
    <property type="entry name" value="PROKAR_LIPOPROTEIN"/>
    <property type="match status" value="1"/>
</dbReference>
<dbReference type="PANTHER" id="PTHR43798:SF31">
    <property type="entry name" value="AB HYDROLASE SUPERFAMILY PROTEIN YCLE"/>
    <property type="match status" value="1"/>
</dbReference>
<keyword evidence="5" id="KW-1185">Reference proteome</keyword>
<dbReference type="AlphaFoldDB" id="A0A939F1P9"/>
<dbReference type="RefSeq" id="WP_206987027.1">
    <property type="nucleotide sequence ID" value="NZ_JAFLQZ010000033.1"/>
</dbReference>
<evidence type="ECO:0000313" key="5">
    <source>
        <dbReference type="Proteomes" id="UP000664144"/>
    </source>
</evidence>
<dbReference type="Gene3D" id="3.40.50.1820">
    <property type="entry name" value="alpha/beta hydrolase"/>
    <property type="match status" value="1"/>
</dbReference>
<proteinExistence type="predicted"/>
<evidence type="ECO:0000259" key="3">
    <source>
        <dbReference type="Pfam" id="PF00561"/>
    </source>
</evidence>
<dbReference type="EMBL" id="JAFLQZ010000033">
    <property type="protein sequence ID" value="MBO0361126.1"/>
    <property type="molecule type" value="Genomic_DNA"/>
</dbReference>
<feature type="domain" description="AB hydrolase-1" evidence="3">
    <location>
        <begin position="69"/>
        <end position="304"/>
    </location>
</feature>
<evidence type="ECO:0000256" key="2">
    <source>
        <dbReference type="SAM" id="SignalP"/>
    </source>
</evidence>
<accession>A0A939F1P9</accession>
<evidence type="ECO:0000256" key="1">
    <source>
        <dbReference type="ARBA" id="ARBA00022801"/>
    </source>
</evidence>
<reference evidence="4" key="1">
    <citation type="submission" date="2021-03" db="EMBL/GenBank/DDBJ databases">
        <authorList>
            <person name="Kim M.K."/>
        </authorList>
    </citation>
    <scope>NUCLEOTIDE SEQUENCE</scope>
    <source>
        <strain evidence="4">BT186</strain>
    </source>
</reference>
<dbReference type="GO" id="GO:0016020">
    <property type="term" value="C:membrane"/>
    <property type="evidence" value="ECO:0007669"/>
    <property type="project" value="TreeGrafter"/>
</dbReference>
<name>A0A939F1P9_9BACT</name>
<dbReference type="Pfam" id="PF00561">
    <property type="entry name" value="Abhydrolase_1"/>
    <property type="match status" value="1"/>
</dbReference>
<keyword evidence="2" id="KW-0732">Signal</keyword>
<dbReference type="SUPFAM" id="SSF53474">
    <property type="entry name" value="alpha/beta-Hydrolases"/>
    <property type="match status" value="1"/>
</dbReference>